<dbReference type="InterPro" id="IPR008271">
    <property type="entry name" value="Ser/Thr_kinase_AS"/>
</dbReference>
<dbReference type="InterPro" id="IPR000719">
    <property type="entry name" value="Prot_kinase_dom"/>
</dbReference>
<evidence type="ECO:0000256" key="6">
    <source>
        <dbReference type="PROSITE-ProRule" id="PRU00023"/>
    </source>
</evidence>
<keyword evidence="3" id="KW-0547">Nucleotide-binding</keyword>
<dbReference type="SUPFAM" id="SSF56112">
    <property type="entry name" value="Protein kinase-like (PK-like)"/>
    <property type="match status" value="1"/>
</dbReference>
<dbReference type="AlphaFoldDB" id="A0AAU9K082"/>
<dbReference type="InterPro" id="IPR011009">
    <property type="entry name" value="Kinase-like_dom_sf"/>
</dbReference>
<evidence type="ECO:0000256" key="5">
    <source>
        <dbReference type="ARBA" id="ARBA00022840"/>
    </source>
</evidence>
<dbReference type="PROSITE" id="PS50297">
    <property type="entry name" value="ANK_REP_REGION"/>
    <property type="match status" value="1"/>
</dbReference>
<proteinExistence type="inferred from homology"/>
<accession>A0AAU9K082</accession>
<dbReference type="EMBL" id="CAJZBQ010000056">
    <property type="protein sequence ID" value="CAG9332960.1"/>
    <property type="molecule type" value="Genomic_DNA"/>
</dbReference>
<dbReference type="Proteomes" id="UP001162131">
    <property type="component" value="Unassembled WGS sequence"/>
</dbReference>
<dbReference type="PROSITE" id="PS50088">
    <property type="entry name" value="ANK_REPEAT"/>
    <property type="match status" value="1"/>
</dbReference>
<dbReference type="SUPFAM" id="SSF48403">
    <property type="entry name" value="Ankyrin repeat"/>
    <property type="match status" value="1"/>
</dbReference>
<feature type="region of interest" description="Disordered" evidence="7">
    <location>
        <begin position="189"/>
        <end position="210"/>
    </location>
</feature>
<dbReference type="Pfam" id="PF13857">
    <property type="entry name" value="Ank_5"/>
    <property type="match status" value="1"/>
</dbReference>
<dbReference type="SMART" id="SM00220">
    <property type="entry name" value="S_TKc"/>
    <property type="match status" value="1"/>
</dbReference>
<keyword evidence="10" id="KW-1185">Reference proteome</keyword>
<comment type="similarity">
    <text evidence="1">Belongs to the protein kinase superfamily. TKL Ser/Thr protein kinase family.</text>
</comment>
<dbReference type="Gene3D" id="1.10.510.10">
    <property type="entry name" value="Transferase(Phosphotransferase) domain 1"/>
    <property type="match status" value="1"/>
</dbReference>
<evidence type="ECO:0000313" key="10">
    <source>
        <dbReference type="Proteomes" id="UP001162131"/>
    </source>
</evidence>
<feature type="domain" description="Protein kinase" evidence="8">
    <location>
        <begin position="232"/>
        <end position="501"/>
    </location>
</feature>
<dbReference type="Gene3D" id="1.25.40.20">
    <property type="entry name" value="Ankyrin repeat-containing domain"/>
    <property type="match status" value="1"/>
</dbReference>
<keyword evidence="5" id="KW-0067">ATP-binding</keyword>
<gene>
    <name evidence="9" type="ORF">BSTOLATCC_MIC57781</name>
</gene>
<reference evidence="9" key="1">
    <citation type="submission" date="2021-09" db="EMBL/GenBank/DDBJ databases">
        <authorList>
            <consortium name="AG Swart"/>
            <person name="Singh M."/>
            <person name="Singh A."/>
            <person name="Seah K."/>
            <person name="Emmerich C."/>
        </authorList>
    </citation>
    <scope>NUCLEOTIDE SEQUENCE</scope>
    <source>
        <strain evidence="9">ATCC30299</strain>
    </source>
</reference>
<keyword evidence="6" id="KW-0040">ANK repeat</keyword>
<name>A0AAU9K082_9CILI</name>
<evidence type="ECO:0000256" key="7">
    <source>
        <dbReference type="SAM" id="MobiDB-lite"/>
    </source>
</evidence>
<dbReference type="InterPro" id="IPR051681">
    <property type="entry name" value="Ser/Thr_Kinases-Pseudokinases"/>
</dbReference>
<evidence type="ECO:0000259" key="8">
    <source>
        <dbReference type="PROSITE" id="PS50011"/>
    </source>
</evidence>
<dbReference type="PANTHER" id="PTHR44329">
    <property type="entry name" value="SERINE/THREONINE-PROTEIN KINASE TNNI3K-RELATED"/>
    <property type="match status" value="1"/>
</dbReference>
<dbReference type="CDD" id="cd13999">
    <property type="entry name" value="STKc_MAP3K-like"/>
    <property type="match status" value="1"/>
</dbReference>
<evidence type="ECO:0000313" key="9">
    <source>
        <dbReference type="EMBL" id="CAG9332960.1"/>
    </source>
</evidence>
<protein>
    <recommendedName>
        <fullName evidence="8">Protein kinase domain-containing protein</fullName>
    </recommendedName>
</protein>
<evidence type="ECO:0000256" key="3">
    <source>
        <dbReference type="ARBA" id="ARBA00022741"/>
    </source>
</evidence>
<dbReference type="GO" id="GO:0004674">
    <property type="term" value="F:protein serine/threonine kinase activity"/>
    <property type="evidence" value="ECO:0007669"/>
    <property type="project" value="TreeGrafter"/>
</dbReference>
<dbReference type="PROSITE" id="PS00108">
    <property type="entry name" value="PROTEIN_KINASE_ST"/>
    <property type="match status" value="1"/>
</dbReference>
<organism evidence="9 10">
    <name type="scientific">Blepharisma stoltei</name>
    <dbReference type="NCBI Taxonomy" id="1481888"/>
    <lineage>
        <taxon>Eukaryota</taxon>
        <taxon>Sar</taxon>
        <taxon>Alveolata</taxon>
        <taxon>Ciliophora</taxon>
        <taxon>Postciliodesmatophora</taxon>
        <taxon>Heterotrichea</taxon>
        <taxon>Heterotrichida</taxon>
        <taxon>Blepharismidae</taxon>
        <taxon>Blepharisma</taxon>
    </lineage>
</organism>
<dbReference type="PROSITE" id="PS50011">
    <property type="entry name" value="PROTEIN_KINASE_DOM"/>
    <property type="match status" value="1"/>
</dbReference>
<keyword evidence="4" id="KW-0418">Kinase</keyword>
<dbReference type="PIRSF" id="PIRSF000654">
    <property type="entry name" value="Integrin-linked_kinase"/>
    <property type="match status" value="1"/>
</dbReference>
<keyword evidence="2" id="KW-0808">Transferase</keyword>
<dbReference type="PANTHER" id="PTHR44329:SF288">
    <property type="entry name" value="MITOGEN-ACTIVATED PROTEIN KINASE KINASE KINASE 20"/>
    <property type="match status" value="1"/>
</dbReference>
<dbReference type="Gene3D" id="3.30.200.20">
    <property type="entry name" value="Phosphorylase Kinase, domain 1"/>
    <property type="match status" value="1"/>
</dbReference>
<dbReference type="Pfam" id="PF12796">
    <property type="entry name" value="Ank_2"/>
    <property type="match status" value="1"/>
</dbReference>
<dbReference type="InterPro" id="IPR002110">
    <property type="entry name" value="Ankyrin_rpt"/>
</dbReference>
<dbReference type="InterPro" id="IPR036770">
    <property type="entry name" value="Ankyrin_rpt-contain_sf"/>
</dbReference>
<evidence type="ECO:0000256" key="1">
    <source>
        <dbReference type="ARBA" id="ARBA00005843"/>
    </source>
</evidence>
<dbReference type="GO" id="GO:0005524">
    <property type="term" value="F:ATP binding"/>
    <property type="evidence" value="ECO:0007669"/>
    <property type="project" value="UniProtKB-KW"/>
</dbReference>
<comment type="caution">
    <text evidence="9">The sequence shown here is derived from an EMBL/GenBank/DDBJ whole genome shotgun (WGS) entry which is preliminary data.</text>
</comment>
<evidence type="ECO:0000256" key="4">
    <source>
        <dbReference type="ARBA" id="ARBA00022777"/>
    </source>
</evidence>
<feature type="repeat" description="ANK" evidence="6">
    <location>
        <begin position="108"/>
        <end position="140"/>
    </location>
</feature>
<evidence type="ECO:0000256" key="2">
    <source>
        <dbReference type="ARBA" id="ARBA00022679"/>
    </source>
</evidence>
<sequence length="505" mass="57025">MGNSPSLNSDLLEAVSNKDSSEAVKHLTQGANPNAIDSSGRSCLRIALDNGDADLFRILYEIGALIIPPVSNTTPLHLSIENSHYKLSRYFLRDQRSFPNYKNTRNWNGQTPLHIAAKKGSSELIALLLKYNAHPFIKDNDGKTPKDLAIEVNTRETDEIIEQLSMEDLIVKTPNSGKFVETDSGDLQVMAPKKENSKSTHGSSTEQEESTLSLLEETLKATRIPTIKNSELIFEELINRGSSCLVFKGKWRGTEVAIKQFKLEYSTTFKDMEKFVKEIQILDRVRHPNLILLMGICVDKPNFCLVSELVPNCSLFQAIHKRKDHPLSLLERFNIAIQITQGLAYLHSNNPPIIHRDLKPENCLLDHSYNVKIADFGLARPLNCLRGEESQTTLCIGTTRFMAPELFDKDQIQSIGVEVDIWALGCLLIELFSNKRPWNYISSSNANCIYYEIFQKKPIPIPSSIPDLLKFIIRSCCDYTPTFRPRTSQILEKLNEAKTVLCISK</sequence>
<dbReference type="Pfam" id="PF00069">
    <property type="entry name" value="Pkinase"/>
    <property type="match status" value="1"/>
</dbReference>
<dbReference type="SMART" id="SM00248">
    <property type="entry name" value="ANK"/>
    <property type="match status" value="4"/>
</dbReference>